<proteinExistence type="predicted"/>
<dbReference type="Proteomes" id="UP001652642">
    <property type="component" value="Chromosome 1"/>
</dbReference>
<accession>A0ABM5F9G5</accession>
<reference evidence="2" key="1">
    <citation type="submission" date="2025-05" db="UniProtKB">
        <authorList>
            <consortium name="RefSeq"/>
        </authorList>
    </citation>
    <scope>NUCLEOTIDE SEQUENCE [LARGE SCALE GENOMIC DNA]</scope>
</reference>
<feature type="region of interest" description="Disordered" evidence="1">
    <location>
        <begin position="1"/>
        <end position="170"/>
    </location>
</feature>
<sequence>MSKRSPGGSIQRGDPAPTARPGPSRMEGEPPVKNERLDGEGVSGQPGPSPPPAASAPAPDPPEERPRPESGGGGCGDGGRRPSDPEGPGGAPFAQGTSSPATGDPAVREAGAAAAKPGGTPDREREAPPAMGGRCSGSVAPEVLKQEEGFPPLSAENEQLKLQNGEKEEQVSRLLQAVQELKAQVSRLSAEKEQQKQQNQEKEEETSRLLQELKREVSHLQQQNQKKDEQISHLQHKVQKLEEQVSPLQQEVQELKKSPGASGAQQTTRWISPFGGPTLPVKVQIRITGKTGGSEEKFLNCVSEHLSHKGVSLKVEKFKETSKDPLLLFCPIASRMGADIENALEGLSGEQKVLFVVMHLIPKDNLGAFVDTKQQVRHPAVVLTVHTRFTLQDGFYPCEMNNAAVTHVADFIKDLAKCH</sequence>
<protein>
    <submittedName>
        <fullName evidence="3">Uncharacterized protein isoform X1</fullName>
    </submittedName>
</protein>
<keyword evidence="2" id="KW-1185">Reference proteome</keyword>
<evidence type="ECO:0000313" key="3">
    <source>
        <dbReference type="RefSeq" id="XP_072842043.1"/>
    </source>
</evidence>
<name>A0ABM5F9G5_9SAUR</name>
<dbReference type="PANTHER" id="PTHR34488">
    <property type="entry name" value="SI:CH211-245H14.1-RELATED"/>
    <property type="match status" value="1"/>
</dbReference>
<feature type="compositionally biased region" description="Low complexity" evidence="1">
    <location>
        <begin position="103"/>
        <end position="120"/>
    </location>
</feature>
<dbReference type="GeneID" id="110070658"/>
<gene>
    <name evidence="3" type="primary">LOC110070658</name>
</gene>
<dbReference type="PANTHER" id="PTHR34488:SF1">
    <property type="entry name" value="SI:CH211-245H14.1-RELATED"/>
    <property type="match status" value="1"/>
</dbReference>
<feature type="compositionally biased region" description="Pro residues" evidence="1">
    <location>
        <begin position="47"/>
        <end position="60"/>
    </location>
</feature>
<reference evidence="3" key="2">
    <citation type="submission" date="2025-08" db="UniProtKB">
        <authorList>
            <consortium name="RefSeq"/>
        </authorList>
    </citation>
    <scope>IDENTIFICATION</scope>
</reference>
<evidence type="ECO:0000256" key="1">
    <source>
        <dbReference type="SAM" id="MobiDB-lite"/>
    </source>
</evidence>
<feature type="region of interest" description="Disordered" evidence="1">
    <location>
        <begin position="184"/>
        <end position="208"/>
    </location>
</feature>
<dbReference type="RefSeq" id="XP_072842043.1">
    <property type="nucleotide sequence ID" value="XM_072985942.1"/>
</dbReference>
<organism evidence="2 3">
    <name type="scientific">Pogona vitticeps</name>
    <name type="common">central bearded dragon</name>
    <dbReference type="NCBI Taxonomy" id="103695"/>
    <lineage>
        <taxon>Eukaryota</taxon>
        <taxon>Metazoa</taxon>
        <taxon>Chordata</taxon>
        <taxon>Craniata</taxon>
        <taxon>Vertebrata</taxon>
        <taxon>Euteleostomi</taxon>
        <taxon>Lepidosauria</taxon>
        <taxon>Squamata</taxon>
        <taxon>Bifurcata</taxon>
        <taxon>Unidentata</taxon>
        <taxon>Episquamata</taxon>
        <taxon>Toxicofera</taxon>
        <taxon>Iguania</taxon>
        <taxon>Acrodonta</taxon>
        <taxon>Agamidae</taxon>
        <taxon>Amphibolurinae</taxon>
        <taxon>Pogona</taxon>
    </lineage>
</organism>
<evidence type="ECO:0000313" key="2">
    <source>
        <dbReference type="Proteomes" id="UP001652642"/>
    </source>
</evidence>
<feature type="compositionally biased region" description="Basic and acidic residues" evidence="1">
    <location>
        <begin position="26"/>
        <end position="39"/>
    </location>
</feature>
<feature type="compositionally biased region" description="Basic and acidic residues" evidence="1">
    <location>
        <begin position="189"/>
        <end position="208"/>
    </location>
</feature>